<feature type="transmembrane region" description="Helical" evidence="6">
    <location>
        <begin position="281"/>
        <end position="299"/>
    </location>
</feature>
<feature type="compositionally biased region" description="Low complexity" evidence="5">
    <location>
        <begin position="17"/>
        <end position="29"/>
    </location>
</feature>
<evidence type="ECO:0000256" key="2">
    <source>
        <dbReference type="ARBA" id="ARBA00022692"/>
    </source>
</evidence>
<dbReference type="GO" id="GO:0016020">
    <property type="term" value="C:membrane"/>
    <property type="evidence" value="ECO:0007669"/>
    <property type="project" value="UniProtKB-SubCell"/>
</dbReference>
<evidence type="ECO:0000256" key="3">
    <source>
        <dbReference type="ARBA" id="ARBA00022989"/>
    </source>
</evidence>
<evidence type="ECO:0000256" key="5">
    <source>
        <dbReference type="SAM" id="MobiDB-lite"/>
    </source>
</evidence>
<keyword evidence="9" id="KW-1185">Reference proteome</keyword>
<dbReference type="CDD" id="cd17321">
    <property type="entry name" value="MFS_MMR_MDR_like"/>
    <property type="match status" value="1"/>
</dbReference>
<keyword evidence="2 6" id="KW-0812">Transmembrane</keyword>
<dbReference type="InterPro" id="IPR036259">
    <property type="entry name" value="MFS_trans_sf"/>
</dbReference>
<dbReference type="AlphaFoldDB" id="A0A6S6Z1X8"/>
<dbReference type="Gene3D" id="1.20.1720.10">
    <property type="entry name" value="Multidrug resistance protein D"/>
    <property type="match status" value="1"/>
</dbReference>
<feature type="compositionally biased region" description="Low complexity" evidence="5">
    <location>
        <begin position="1"/>
        <end position="11"/>
    </location>
</feature>
<gene>
    <name evidence="8" type="primary">mdtD_1</name>
    <name evidence="8" type="ORF">LMG3441_00004</name>
</gene>
<dbReference type="InterPro" id="IPR011701">
    <property type="entry name" value="MFS"/>
</dbReference>
<feature type="transmembrane region" description="Helical" evidence="6">
    <location>
        <begin position="412"/>
        <end position="435"/>
    </location>
</feature>
<evidence type="ECO:0000313" key="8">
    <source>
        <dbReference type="EMBL" id="CAB3650104.1"/>
    </source>
</evidence>
<reference evidence="8 9" key="1">
    <citation type="submission" date="2020-04" db="EMBL/GenBank/DDBJ databases">
        <authorList>
            <person name="De Canck E."/>
        </authorList>
    </citation>
    <scope>NUCLEOTIDE SEQUENCE [LARGE SCALE GENOMIC DNA]</scope>
    <source>
        <strain evidence="8 9">LMG 3441</strain>
    </source>
</reference>
<feature type="transmembrane region" description="Helical" evidence="6">
    <location>
        <begin position="319"/>
        <end position="341"/>
    </location>
</feature>
<feature type="transmembrane region" description="Helical" evidence="6">
    <location>
        <begin position="480"/>
        <end position="500"/>
    </location>
</feature>
<dbReference type="PROSITE" id="PS50850">
    <property type="entry name" value="MFS"/>
    <property type="match status" value="1"/>
</dbReference>
<evidence type="ECO:0000259" key="7">
    <source>
        <dbReference type="PROSITE" id="PS50850"/>
    </source>
</evidence>
<feature type="transmembrane region" description="Helical" evidence="6">
    <location>
        <begin position="249"/>
        <end position="269"/>
    </location>
</feature>
<feature type="transmembrane region" description="Helical" evidence="6">
    <location>
        <begin position="383"/>
        <end position="400"/>
    </location>
</feature>
<name>A0A6S6Z1X8_9BURK</name>
<accession>A0A6S6Z1X8</accession>
<feature type="transmembrane region" description="Helical" evidence="6">
    <location>
        <begin position="353"/>
        <end position="371"/>
    </location>
</feature>
<feature type="transmembrane region" description="Helical" evidence="6">
    <location>
        <begin position="186"/>
        <end position="205"/>
    </location>
</feature>
<organism evidence="8 9">
    <name type="scientific">Achromobacter kerstersii</name>
    <dbReference type="NCBI Taxonomy" id="1353890"/>
    <lineage>
        <taxon>Bacteria</taxon>
        <taxon>Pseudomonadati</taxon>
        <taxon>Pseudomonadota</taxon>
        <taxon>Betaproteobacteria</taxon>
        <taxon>Burkholderiales</taxon>
        <taxon>Alcaligenaceae</taxon>
        <taxon>Achromobacter</taxon>
    </lineage>
</organism>
<sequence length="507" mass="51386">MHATARSSAPPAGSPGAGSPAAGSPPAGSLAAASAAAASVAAGSAAAGSPAAAPAATSPWPIFWVASIAVFLVSLDSTMLYAAFGALRAGFPEASAADMSWVLNAYTVVFAAMLIPSGGLADTHGRKRMFMVGVVLFLAASAACGLAGSVGWLIAARVAQAVGAALLTPASLSIVLAAFATSQRAVAVSLWGAVGGLAAAVGPSLGAFVVDWAGWPWAFYINLPLGALSLWYGAGLLKESVKPEARRRVDGVGMALLMVAVGALALAIVQSESPTWTRLELGVVAAVGVVSLGAFVAWARATPHPLVDLALFKHRTYRYVNLATLSFGIAFAMMFFAFFFYMTGVWHYSLPRAGLAVTPGPLLVMPTAILTGRLAARMGHRPFLVGGALIYAASGLWFLLVPGEQPAYLTQWLPGLLLSGIGVGMVLPSLSGAAVSKLPPQHYAVGSAVNQATRQIGGVMGVAITVLLLGHGAVSHAAFSPLYVGHVALALVTALLCLAVDTRPGKG</sequence>
<feature type="transmembrane region" description="Helical" evidence="6">
    <location>
        <begin position="129"/>
        <end position="155"/>
    </location>
</feature>
<feature type="transmembrane region" description="Helical" evidence="6">
    <location>
        <begin position="62"/>
        <end position="87"/>
    </location>
</feature>
<evidence type="ECO:0000256" key="1">
    <source>
        <dbReference type="ARBA" id="ARBA00004141"/>
    </source>
</evidence>
<dbReference type="PANTHER" id="PTHR42718">
    <property type="entry name" value="MAJOR FACILITATOR SUPERFAMILY MULTIDRUG TRANSPORTER MFSC"/>
    <property type="match status" value="1"/>
</dbReference>
<dbReference type="SUPFAM" id="SSF103473">
    <property type="entry name" value="MFS general substrate transporter"/>
    <property type="match status" value="1"/>
</dbReference>
<dbReference type="Gene3D" id="1.20.1250.20">
    <property type="entry name" value="MFS general substrate transporter like domains"/>
    <property type="match status" value="1"/>
</dbReference>
<dbReference type="EMBL" id="CADIJQ010000001">
    <property type="protein sequence ID" value="CAB3650104.1"/>
    <property type="molecule type" value="Genomic_DNA"/>
</dbReference>
<dbReference type="PANTHER" id="PTHR42718:SF48">
    <property type="entry name" value="CONSERVED TWO-DOMAIN MEMBRANE PROTEIN-RELATED"/>
    <property type="match status" value="1"/>
</dbReference>
<feature type="transmembrane region" description="Helical" evidence="6">
    <location>
        <begin position="161"/>
        <end position="179"/>
    </location>
</feature>
<dbReference type="InterPro" id="IPR020846">
    <property type="entry name" value="MFS_dom"/>
</dbReference>
<dbReference type="Proteomes" id="UP000494269">
    <property type="component" value="Unassembled WGS sequence"/>
</dbReference>
<feature type="transmembrane region" description="Helical" evidence="6">
    <location>
        <begin position="217"/>
        <end position="237"/>
    </location>
</feature>
<evidence type="ECO:0000313" key="9">
    <source>
        <dbReference type="Proteomes" id="UP000494269"/>
    </source>
</evidence>
<protein>
    <submittedName>
        <fullName evidence="8">Multidrug resistance protein MdtD</fullName>
    </submittedName>
</protein>
<feature type="region of interest" description="Disordered" evidence="5">
    <location>
        <begin position="1"/>
        <end position="29"/>
    </location>
</feature>
<evidence type="ECO:0000256" key="4">
    <source>
        <dbReference type="ARBA" id="ARBA00023136"/>
    </source>
</evidence>
<evidence type="ECO:0000256" key="6">
    <source>
        <dbReference type="SAM" id="Phobius"/>
    </source>
</evidence>
<feature type="domain" description="Major facilitator superfamily (MFS) profile" evidence="7">
    <location>
        <begin position="62"/>
        <end position="505"/>
    </location>
</feature>
<feature type="transmembrane region" description="Helical" evidence="6">
    <location>
        <begin position="99"/>
        <end position="117"/>
    </location>
</feature>
<keyword evidence="3 6" id="KW-1133">Transmembrane helix</keyword>
<feature type="transmembrane region" description="Helical" evidence="6">
    <location>
        <begin position="456"/>
        <end position="474"/>
    </location>
</feature>
<dbReference type="Pfam" id="PF07690">
    <property type="entry name" value="MFS_1"/>
    <property type="match status" value="1"/>
</dbReference>
<keyword evidence="4 6" id="KW-0472">Membrane</keyword>
<dbReference type="GO" id="GO:0022857">
    <property type="term" value="F:transmembrane transporter activity"/>
    <property type="evidence" value="ECO:0007669"/>
    <property type="project" value="InterPro"/>
</dbReference>
<comment type="subcellular location">
    <subcellularLocation>
        <location evidence="1">Membrane</location>
        <topology evidence="1">Multi-pass membrane protein</topology>
    </subcellularLocation>
</comment>
<proteinExistence type="predicted"/>